<dbReference type="STRING" id="1837282.A6F49_07990"/>
<keyword evidence="3" id="KW-1185">Reference proteome</keyword>
<evidence type="ECO:0000313" key="2">
    <source>
        <dbReference type="EMBL" id="OAV61823.1"/>
    </source>
</evidence>
<gene>
    <name evidence="2" type="ORF">A6F49_07990</name>
</gene>
<dbReference type="EMBL" id="LXEY01000015">
    <property type="protein sequence ID" value="OAV61823.1"/>
    <property type="molecule type" value="Genomic_DNA"/>
</dbReference>
<comment type="caution">
    <text evidence="2">The sequence shown here is derived from an EMBL/GenBank/DDBJ whole genome shotgun (WGS) entry which is preliminary data.</text>
</comment>
<dbReference type="InterPro" id="IPR050778">
    <property type="entry name" value="Cueball_EGF_LRP_Nidogen"/>
</dbReference>
<dbReference type="GO" id="GO:0042813">
    <property type="term" value="F:Wnt receptor activity"/>
    <property type="evidence" value="ECO:0007669"/>
    <property type="project" value="TreeGrafter"/>
</dbReference>
<dbReference type="AlphaFoldDB" id="A0A1B7M0Q6"/>
<protein>
    <recommendedName>
        <fullName evidence="4">SMP-30/Gluconolactonase/LRE-like region domain-containing protein</fullName>
    </recommendedName>
</protein>
<dbReference type="GO" id="GO:0060070">
    <property type="term" value="P:canonical Wnt signaling pathway"/>
    <property type="evidence" value="ECO:0007669"/>
    <property type="project" value="TreeGrafter"/>
</dbReference>
<dbReference type="PANTHER" id="PTHR46513">
    <property type="entry name" value="VITELLOGENIN RECEPTOR-LIKE PROTEIN-RELATED-RELATED"/>
    <property type="match status" value="1"/>
</dbReference>
<dbReference type="InterPro" id="IPR011042">
    <property type="entry name" value="6-blade_b-propeller_TolB-like"/>
</dbReference>
<dbReference type="SUPFAM" id="SSF63825">
    <property type="entry name" value="YWTD domain"/>
    <property type="match status" value="1"/>
</dbReference>
<dbReference type="OrthoDB" id="111868at2"/>
<proteinExistence type="predicted"/>
<evidence type="ECO:0008006" key="4">
    <source>
        <dbReference type="Google" id="ProtNLM"/>
    </source>
</evidence>
<feature type="region of interest" description="Disordered" evidence="1">
    <location>
        <begin position="208"/>
        <end position="236"/>
    </location>
</feature>
<evidence type="ECO:0000256" key="1">
    <source>
        <dbReference type="SAM" id="MobiDB-lite"/>
    </source>
</evidence>
<organism evidence="2 3">
    <name type="scientific">Enteractinococcus helveticum</name>
    <dbReference type="NCBI Taxonomy" id="1837282"/>
    <lineage>
        <taxon>Bacteria</taxon>
        <taxon>Bacillati</taxon>
        <taxon>Actinomycetota</taxon>
        <taxon>Actinomycetes</taxon>
        <taxon>Micrococcales</taxon>
        <taxon>Micrococcaceae</taxon>
    </lineage>
</organism>
<dbReference type="Gene3D" id="2.120.10.30">
    <property type="entry name" value="TolB, C-terminal domain"/>
    <property type="match status" value="1"/>
</dbReference>
<dbReference type="Proteomes" id="UP000078292">
    <property type="component" value="Unassembled WGS sequence"/>
</dbReference>
<accession>A0A1B7M0Q6</accession>
<dbReference type="RefSeq" id="WP_043057344.1">
    <property type="nucleotide sequence ID" value="NZ_LXEY01000015.1"/>
</dbReference>
<dbReference type="GO" id="GO:0017147">
    <property type="term" value="F:Wnt-protein binding"/>
    <property type="evidence" value="ECO:0007669"/>
    <property type="project" value="TreeGrafter"/>
</dbReference>
<name>A0A1B7M0Q6_9MICC</name>
<evidence type="ECO:0000313" key="3">
    <source>
        <dbReference type="Proteomes" id="UP000078292"/>
    </source>
</evidence>
<dbReference type="GO" id="GO:0005886">
    <property type="term" value="C:plasma membrane"/>
    <property type="evidence" value="ECO:0007669"/>
    <property type="project" value="TreeGrafter"/>
</dbReference>
<sequence>MVQLLALARDEHRIEMIDVTTGTHRTIITDTGLHPDGIVCDGTTIYWTTMGEGTGTNAFGEAIYANDDGGVHATNVDSTNRRDIIPVGGTTTGKQLAMDSRGNLYWGNREGFALTTAKKDGSQQRDLVKYDGSGQERDWILGVAIDEANGYVYWSQKGSSEGGDGKILRARLEIPTGETAENRTDIQVVWDDLPAPIDLELEGDRLFWTDRGRQPGGDSLNRAPLPPSGERGEDPEVLTDAFQDPIGLAVDAEASLAYVADLAGRIWVVPGPGRKDMTTHIAVDLGFPLTGLNLIRD</sequence>
<reference evidence="2 3" key="1">
    <citation type="submission" date="2016-04" db="EMBL/GenBank/DDBJ databases">
        <title>First whole genome shotgun sequence of the bacterium Enteractinococcus sp. strain UASWS1574.</title>
        <authorList>
            <person name="Crovadore J."/>
            <person name="Chablais R."/>
            <person name="Lefort F."/>
        </authorList>
    </citation>
    <scope>NUCLEOTIDE SEQUENCE [LARGE SCALE GENOMIC DNA]</scope>
    <source>
        <strain evidence="2 3">UASWS1574</strain>
    </source>
</reference>
<dbReference type="PANTHER" id="PTHR46513:SF13">
    <property type="entry name" value="EGF-LIKE DOMAIN-CONTAINING PROTEIN"/>
    <property type="match status" value="1"/>
</dbReference>